<feature type="compositionally biased region" description="Basic residues" evidence="12">
    <location>
        <begin position="672"/>
        <end position="690"/>
    </location>
</feature>
<feature type="region of interest" description="Disordered" evidence="12">
    <location>
        <begin position="508"/>
        <end position="533"/>
    </location>
</feature>
<feature type="region of interest" description="Disordered" evidence="12">
    <location>
        <begin position="550"/>
        <end position="609"/>
    </location>
</feature>
<dbReference type="PROSITE" id="PS00108">
    <property type="entry name" value="PROTEIN_KINASE_ST"/>
    <property type="match status" value="1"/>
</dbReference>
<keyword evidence="3" id="KW-0963">Cytoplasm</keyword>
<dbReference type="AlphaFoldDB" id="A0A448YI04"/>
<dbReference type="OrthoDB" id="2018507at2759"/>
<dbReference type="InterPro" id="IPR011009">
    <property type="entry name" value="Kinase-like_dom_sf"/>
</dbReference>
<evidence type="ECO:0000256" key="11">
    <source>
        <dbReference type="ARBA" id="ARBA00048679"/>
    </source>
</evidence>
<dbReference type="GO" id="GO:0005737">
    <property type="term" value="C:cytoplasm"/>
    <property type="evidence" value="ECO:0007669"/>
    <property type="project" value="UniProtKB-SubCell"/>
</dbReference>
<dbReference type="STRING" id="13370.A0A448YI04"/>
<dbReference type="Gene3D" id="1.10.510.10">
    <property type="entry name" value="Transferase(Phosphotransferase) domain 1"/>
    <property type="match status" value="1"/>
</dbReference>
<dbReference type="GO" id="GO:0007015">
    <property type="term" value="P:actin filament organization"/>
    <property type="evidence" value="ECO:0007669"/>
    <property type="project" value="TreeGrafter"/>
</dbReference>
<feature type="compositionally biased region" description="Basic and acidic residues" evidence="12">
    <location>
        <begin position="643"/>
        <end position="653"/>
    </location>
</feature>
<keyword evidence="8" id="KW-0418">Kinase</keyword>
<proteinExistence type="predicted"/>
<dbReference type="InterPro" id="IPR000719">
    <property type="entry name" value="Prot_kinase_dom"/>
</dbReference>
<keyword evidence="5" id="KW-0597">Phosphoprotein</keyword>
<feature type="domain" description="Protein kinase" evidence="13">
    <location>
        <begin position="45"/>
        <end position="337"/>
    </location>
</feature>
<protein>
    <recommendedName>
        <fullName evidence="2">non-specific serine/threonine protein kinase</fullName>
        <ecNumber evidence="2">2.7.11.1</ecNumber>
    </recommendedName>
</protein>
<evidence type="ECO:0000313" key="15">
    <source>
        <dbReference type="Proteomes" id="UP000290900"/>
    </source>
</evidence>
<dbReference type="SUPFAM" id="SSF56112">
    <property type="entry name" value="Protein kinase-like (PK-like)"/>
    <property type="match status" value="1"/>
</dbReference>
<dbReference type="SMART" id="SM00220">
    <property type="entry name" value="S_TKc"/>
    <property type="match status" value="1"/>
</dbReference>
<comment type="catalytic activity">
    <reaction evidence="10">
        <text>L-threonyl-[protein] + ATP = O-phospho-L-threonyl-[protein] + ADP + H(+)</text>
        <dbReference type="Rhea" id="RHEA:46608"/>
        <dbReference type="Rhea" id="RHEA-COMP:11060"/>
        <dbReference type="Rhea" id="RHEA-COMP:11605"/>
        <dbReference type="ChEBI" id="CHEBI:15378"/>
        <dbReference type="ChEBI" id="CHEBI:30013"/>
        <dbReference type="ChEBI" id="CHEBI:30616"/>
        <dbReference type="ChEBI" id="CHEBI:61977"/>
        <dbReference type="ChEBI" id="CHEBI:456216"/>
        <dbReference type="EC" id="2.7.11.1"/>
    </reaction>
</comment>
<evidence type="ECO:0000256" key="2">
    <source>
        <dbReference type="ARBA" id="ARBA00012513"/>
    </source>
</evidence>
<gene>
    <name evidence="14" type="ORF">BRENAR_LOCUS1188</name>
</gene>
<accession>A0A448YI04</accession>
<keyword evidence="7" id="KW-0547">Nucleotide-binding</keyword>
<evidence type="ECO:0000256" key="7">
    <source>
        <dbReference type="ARBA" id="ARBA00022741"/>
    </source>
</evidence>
<evidence type="ECO:0000256" key="5">
    <source>
        <dbReference type="ARBA" id="ARBA00022553"/>
    </source>
</evidence>
<dbReference type="EMBL" id="CAACVR010000004">
    <property type="protein sequence ID" value="VEU20453.1"/>
    <property type="molecule type" value="Genomic_DNA"/>
</dbReference>
<keyword evidence="4" id="KW-0723">Serine/threonine-protein kinase</keyword>
<evidence type="ECO:0000259" key="13">
    <source>
        <dbReference type="PROSITE" id="PS50011"/>
    </source>
</evidence>
<reference evidence="14 15" key="1">
    <citation type="submission" date="2018-12" db="EMBL/GenBank/DDBJ databases">
        <authorList>
            <person name="Tiukova I."/>
            <person name="Dainat J."/>
        </authorList>
    </citation>
    <scope>NUCLEOTIDE SEQUENCE [LARGE SCALE GENOMIC DNA]</scope>
</reference>
<evidence type="ECO:0000256" key="8">
    <source>
        <dbReference type="ARBA" id="ARBA00022777"/>
    </source>
</evidence>
<dbReference type="FunFam" id="1.10.510.10:FF:000441">
    <property type="entry name" value="Serine/threonine protein kinase"/>
    <property type="match status" value="1"/>
</dbReference>
<evidence type="ECO:0000256" key="1">
    <source>
        <dbReference type="ARBA" id="ARBA00004496"/>
    </source>
</evidence>
<dbReference type="InterPro" id="IPR008271">
    <property type="entry name" value="Ser/Thr_kinase_AS"/>
</dbReference>
<evidence type="ECO:0000256" key="3">
    <source>
        <dbReference type="ARBA" id="ARBA00022490"/>
    </source>
</evidence>
<dbReference type="PANTHER" id="PTHR22967:SF57">
    <property type="entry name" value="AUXILIN, ISOFORM A-RELATED"/>
    <property type="match status" value="1"/>
</dbReference>
<comment type="catalytic activity">
    <reaction evidence="11">
        <text>L-seryl-[protein] + ATP = O-phospho-L-seryl-[protein] + ADP + H(+)</text>
        <dbReference type="Rhea" id="RHEA:17989"/>
        <dbReference type="Rhea" id="RHEA-COMP:9863"/>
        <dbReference type="Rhea" id="RHEA-COMP:11604"/>
        <dbReference type="ChEBI" id="CHEBI:15378"/>
        <dbReference type="ChEBI" id="CHEBI:29999"/>
        <dbReference type="ChEBI" id="CHEBI:30616"/>
        <dbReference type="ChEBI" id="CHEBI:83421"/>
        <dbReference type="ChEBI" id="CHEBI:456216"/>
        <dbReference type="EC" id="2.7.11.1"/>
    </reaction>
</comment>
<dbReference type="FunCoup" id="A0A448YI04">
    <property type="interactions" value="268"/>
</dbReference>
<dbReference type="Pfam" id="PF00069">
    <property type="entry name" value="Pkinase"/>
    <property type="match status" value="1"/>
</dbReference>
<dbReference type="PROSITE" id="PS50011">
    <property type="entry name" value="PROTEIN_KINASE_DOM"/>
    <property type="match status" value="1"/>
</dbReference>
<evidence type="ECO:0000313" key="14">
    <source>
        <dbReference type="EMBL" id="VEU20453.1"/>
    </source>
</evidence>
<dbReference type="Proteomes" id="UP000290900">
    <property type="component" value="Unassembled WGS sequence"/>
</dbReference>
<keyword evidence="15" id="KW-1185">Reference proteome</keyword>
<evidence type="ECO:0000256" key="12">
    <source>
        <dbReference type="SAM" id="MobiDB-lite"/>
    </source>
</evidence>
<feature type="compositionally biased region" description="Polar residues" evidence="12">
    <location>
        <begin position="654"/>
        <end position="664"/>
    </location>
</feature>
<feature type="compositionally biased region" description="Low complexity" evidence="12">
    <location>
        <begin position="518"/>
        <end position="528"/>
    </location>
</feature>
<keyword evidence="9" id="KW-0067">ATP-binding</keyword>
<evidence type="ECO:0000256" key="10">
    <source>
        <dbReference type="ARBA" id="ARBA00047899"/>
    </source>
</evidence>
<feature type="compositionally biased region" description="Basic and acidic residues" evidence="12">
    <location>
        <begin position="697"/>
        <end position="719"/>
    </location>
</feature>
<name>A0A448YI04_BRENA</name>
<dbReference type="PANTHER" id="PTHR22967">
    <property type="entry name" value="SERINE/THREONINE PROTEIN KINASE"/>
    <property type="match status" value="1"/>
</dbReference>
<dbReference type="EC" id="2.7.11.1" evidence="2"/>
<evidence type="ECO:0000256" key="6">
    <source>
        <dbReference type="ARBA" id="ARBA00022679"/>
    </source>
</evidence>
<dbReference type="GO" id="GO:0004674">
    <property type="term" value="F:protein serine/threonine kinase activity"/>
    <property type="evidence" value="ECO:0007669"/>
    <property type="project" value="UniProtKB-KW"/>
</dbReference>
<comment type="subcellular location">
    <subcellularLocation>
        <location evidence="1">Cytoplasm</location>
    </subcellularLocation>
</comment>
<sequence>MHVVAVLQKAGSSEIQSVEELTCTMQPPATAYKPGTFLTVGSHRVVIEKYLSQGGFADVYTCKMTPAWGDNTVGCLKRVAVPNKPSLNLLRQEVDAMRRLRGRRYIVSYIDSHACHAENGQGYVVFLLMEYCSRNGLIDLMNTRLVNKLTEPEILEIMGDITEAVACMHSLEPSLVHRDIKIENVLISGDGKYKLCDFGSASPPLPPAQDVEDFQRLQDDILHHTTPQYRSPEMIDLYRRQPIDEKSDIWALGIMLYKLCYYTTPFEKNAINGAGNAGGGNYAILNGLYSFPSSPPYSARLKNLIAKTLMVNPGARPDVFQLLEEICKMRGTHYPDLRSKGHPVQKHQLYTATGPAAADLTLQPVSSDPFSGIQKYHTGRSNSRNGSAEFQRNASSHSIPQTIVRHPSVEGIRLSSSVKKRPLSMSATEFGRLTGERLRNEVTSPIQSIITGMTEEEIVELSPNHHTNIDSSVEFLRDISRQSTNSSLSEPKSKRSSISSLKDLLTGGRFGARRHTSHQSLKSVSSRKSSGHLDSSESLLDFAHFNRHDQSSAASVSPLVPPTRPPKRSNSIQKRVKMLLSRKPSPPPKTASGYGKYTEPSKGHIKHPTLLPPATAIAIKKVSVSKAAPQTKAHSAISPSLVKEADPFSRKQETSPQLSHSLQVPQIAKFHERIHKKKPRTPPPKPKKPTYLRSPKLKSEEFLEKDKLYPSRAHQRDSSEDSTSLYDEDYEVLERRFEERYPSAI</sequence>
<feature type="region of interest" description="Disordered" evidence="12">
    <location>
        <begin position="628"/>
        <end position="729"/>
    </location>
</feature>
<evidence type="ECO:0000256" key="4">
    <source>
        <dbReference type="ARBA" id="ARBA00022527"/>
    </source>
</evidence>
<evidence type="ECO:0000256" key="9">
    <source>
        <dbReference type="ARBA" id="ARBA00022840"/>
    </source>
</evidence>
<dbReference type="InParanoid" id="A0A448YI04"/>
<organism evidence="14 15">
    <name type="scientific">Brettanomyces naardenensis</name>
    <name type="common">Yeast</name>
    <dbReference type="NCBI Taxonomy" id="13370"/>
    <lineage>
        <taxon>Eukaryota</taxon>
        <taxon>Fungi</taxon>
        <taxon>Dikarya</taxon>
        <taxon>Ascomycota</taxon>
        <taxon>Saccharomycotina</taxon>
        <taxon>Pichiomycetes</taxon>
        <taxon>Pichiales</taxon>
        <taxon>Pichiaceae</taxon>
        <taxon>Brettanomyces</taxon>
    </lineage>
</organism>
<dbReference type="GO" id="GO:0000147">
    <property type="term" value="P:actin cortical patch assembly"/>
    <property type="evidence" value="ECO:0007669"/>
    <property type="project" value="TreeGrafter"/>
</dbReference>
<keyword evidence="6" id="KW-0808">Transferase</keyword>
<dbReference type="GO" id="GO:0005524">
    <property type="term" value="F:ATP binding"/>
    <property type="evidence" value="ECO:0007669"/>
    <property type="project" value="UniProtKB-KW"/>
</dbReference>